<protein>
    <recommendedName>
        <fullName evidence="6">Replication protein A C-terminal domain-containing protein</fullName>
    </recommendedName>
</protein>
<dbReference type="PANTHER" id="PTHR13989">
    <property type="entry name" value="REPLICATION PROTEIN A-RELATED"/>
    <property type="match status" value="1"/>
</dbReference>
<keyword evidence="8" id="KW-1185">Reference proteome</keyword>
<dbReference type="GO" id="GO:0005634">
    <property type="term" value="C:nucleus"/>
    <property type="evidence" value="ECO:0007669"/>
    <property type="project" value="UniProtKB-SubCell"/>
</dbReference>
<dbReference type="InterPro" id="IPR036388">
    <property type="entry name" value="WH-like_DNA-bd_sf"/>
</dbReference>
<feature type="compositionally biased region" description="Polar residues" evidence="5">
    <location>
        <begin position="163"/>
        <end position="179"/>
    </location>
</feature>
<feature type="domain" description="Replication protein A C-terminal" evidence="6">
    <location>
        <begin position="301"/>
        <end position="374"/>
    </location>
</feature>
<evidence type="ECO:0000313" key="8">
    <source>
        <dbReference type="Proteomes" id="UP000807342"/>
    </source>
</evidence>
<accession>A0A9P6CAZ3</accession>
<dbReference type="SUPFAM" id="SSF46785">
    <property type="entry name" value="Winged helix' DNA-binding domain"/>
    <property type="match status" value="1"/>
</dbReference>
<dbReference type="EMBL" id="MU151053">
    <property type="protein sequence ID" value="KAF9454553.1"/>
    <property type="molecule type" value="Genomic_DNA"/>
</dbReference>
<evidence type="ECO:0000256" key="1">
    <source>
        <dbReference type="ARBA" id="ARBA00004123"/>
    </source>
</evidence>
<evidence type="ECO:0000259" key="6">
    <source>
        <dbReference type="Pfam" id="PF08784"/>
    </source>
</evidence>
<evidence type="ECO:0000256" key="3">
    <source>
        <dbReference type="ARBA" id="ARBA00023125"/>
    </source>
</evidence>
<evidence type="ECO:0000313" key="7">
    <source>
        <dbReference type="EMBL" id="KAF9454553.1"/>
    </source>
</evidence>
<comment type="caution">
    <text evidence="7">The sequence shown here is derived from an EMBL/GenBank/DDBJ whole genome shotgun (WGS) entry which is preliminary data.</text>
</comment>
<dbReference type="AlphaFoldDB" id="A0A9P6CAZ3"/>
<keyword evidence="4" id="KW-0539">Nucleus</keyword>
<evidence type="ECO:0000256" key="2">
    <source>
        <dbReference type="ARBA" id="ARBA00007815"/>
    </source>
</evidence>
<dbReference type="Gene3D" id="2.40.50.140">
    <property type="entry name" value="Nucleic acid-binding proteins"/>
    <property type="match status" value="1"/>
</dbReference>
<dbReference type="PANTHER" id="PTHR13989:SF16">
    <property type="entry name" value="REPLICATION PROTEIN A2"/>
    <property type="match status" value="1"/>
</dbReference>
<dbReference type="Pfam" id="PF08784">
    <property type="entry name" value="RPA_C"/>
    <property type="match status" value="1"/>
</dbReference>
<sequence length="379" mass="42188">MYDVRYTGGKLDFGLDDGTGRIRASMWETENQDVEQELAEYGSQNFSYVRAIGKIAEYRQIFSIQLTKIDFVEDPHEIYHHHLRVMVDHLLLQRGPPSQTVVTSTLQPSVNDRPPEVLSMRSLQTNLPGVSHPNGLHQISGASLQRTPSPEPNIPKTPVRISNAISHTQRSPVFSSLESSPVMEVDDTPSRKNYRIGGDFSSAGPSHERPSPSPAPLRLEQPPHRPSLARNSNRPSTTSIAIINQYHASPQFVPPTNLSPPAARPYNAGPRPYLPELGESSPSEPPQAMIIRERMVTQRRDPYSDLTNLQRDIILTIQNVQNSSGAENSWEGVSISMLVQAIATRRPGLKEDEFGNALDLLIDEGYIYSTIDDNHFACT</sequence>
<dbReference type="InterPro" id="IPR036390">
    <property type="entry name" value="WH_DNA-bd_sf"/>
</dbReference>
<feature type="region of interest" description="Disordered" evidence="5">
    <location>
        <begin position="251"/>
        <end position="285"/>
    </location>
</feature>
<dbReference type="SUPFAM" id="SSF50249">
    <property type="entry name" value="Nucleic acid-binding proteins"/>
    <property type="match status" value="1"/>
</dbReference>
<dbReference type="Gene3D" id="1.10.10.10">
    <property type="entry name" value="Winged helix-like DNA-binding domain superfamily/Winged helix DNA-binding domain"/>
    <property type="match status" value="1"/>
</dbReference>
<dbReference type="InterPro" id="IPR012340">
    <property type="entry name" value="NA-bd_OB-fold"/>
</dbReference>
<comment type="subcellular location">
    <subcellularLocation>
        <location evidence="1">Nucleus</location>
    </subcellularLocation>
</comment>
<dbReference type="OrthoDB" id="25571at2759"/>
<comment type="similarity">
    <text evidence="2">Belongs to the replication factor A protein 2 family.</text>
</comment>
<name>A0A9P6CAZ3_9AGAR</name>
<evidence type="ECO:0000256" key="4">
    <source>
        <dbReference type="ARBA" id="ARBA00023242"/>
    </source>
</evidence>
<dbReference type="InterPro" id="IPR014892">
    <property type="entry name" value="RPA_C"/>
</dbReference>
<dbReference type="Proteomes" id="UP000807342">
    <property type="component" value="Unassembled WGS sequence"/>
</dbReference>
<gene>
    <name evidence="7" type="ORF">P691DRAFT_692181</name>
</gene>
<feature type="region of interest" description="Disordered" evidence="5">
    <location>
        <begin position="126"/>
        <end position="234"/>
    </location>
</feature>
<keyword evidence="3" id="KW-0238">DNA-binding</keyword>
<proteinExistence type="inferred from homology"/>
<evidence type="ECO:0000256" key="5">
    <source>
        <dbReference type="SAM" id="MobiDB-lite"/>
    </source>
</evidence>
<dbReference type="GO" id="GO:0003677">
    <property type="term" value="F:DNA binding"/>
    <property type="evidence" value="ECO:0007669"/>
    <property type="project" value="UniProtKB-KW"/>
</dbReference>
<dbReference type="InterPro" id="IPR040260">
    <property type="entry name" value="RFA2-like"/>
</dbReference>
<organism evidence="7 8">
    <name type="scientific">Macrolepiota fuliginosa MF-IS2</name>
    <dbReference type="NCBI Taxonomy" id="1400762"/>
    <lineage>
        <taxon>Eukaryota</taxon>
        <taxon>Fungi</taxon>
        <taxon>Dikarya</taxon>
        <taxon>Basidiomycota</taxon>
        <taxon>Agaricomycotina</taxon>
        <taxon>Agaricomycetes</taxon>
        <taxon>Agaricomycetidae</taxon>
        <taxon>Agaricales</taxon>
        <taxon>Agaricineae</taxon>
        <taxon>Agaricaceae</taxon>
        <taxon>Macrolepiota</taxon>
    </lineage>
</organism>
<reference evidence="7" key="1">
    <citation type="submission" date="2020-11" db="EMBL/GenBank/DDBJ databases">
        <authorList>
            <consortium name="DOE Joint Genome Institute"/>
            <person name="Ahrendt S."/>
            <person name="Riley R."/>
            <person name="Andreopoulos W."/>
            <person name="Labutti K."/>
            <person name="Pangilinan J."/>
            <person name="Ruiz-Duenas F.J."/>
            <person name="Barrasa J.M."/>
            <person name="Sanchez-Garcia M."/>
            <person name="Camarero S."/>
            <person name="Miyauchi S."/>
            <person name="Serrano A."/>
            <person name="Linde D."/>
            <person name="Babiker R."/>
            <person name="Drula E."/>
            <person name="Ayuso-Fernandez I."/>
            <person name="Pacheco R."/>
            <person name="Padilla G."/>
            <person name="Ferreira P."/>
            <person name="Barriuso J."/>
            <person name="Kellner H."/>
            <person name="Castanera R."/>
            <person name="Alfaro M."/>
            <person name="Ramirez L."/>
            <person name="Pisabarro A.G."/>
            <person name="Kuo A."/>
            <person name="Tritt A."/>
            <person name="Lipzen A."/>
            <person name="He G."/>
            <person name="Yan M."/>
            <person name="Ng V."/>
            <person name="Cullen D."/>
            <person name="Martin F."/>
            <person name="Rosso M.-N."/>
            <person name="Henrissat B."/>
            <person name="Hibbett D."/>
            <person name="Martinez A.T."/>
            <person name="Grigoriev I.V."/>
        </authorList>
    </citation>
    <scope>NUCLEOTIDE SEQUENCE</scope>
    <source>
        <strain evidence="7">MF-IS2</strain>
    </source>
</reference>